<dbReference type="AlphaFoldDB" id="A0A9W6HAA5"/>
<dbReference type="EMBL" id="BSEN01000006">
    <property type="protein sequence ID" value="GLJ76178.1"/>
    <property type="molecule type" value="Genomic_DNA"/>
</dbReference>
<dbReference type="Gene3D" id="1.10.1660.10">
    <property type="match status" value="1"/>
</dbReference>
<accession>A0A9W6HAA5</accession>
<dbReference type="InterPro" id="IPR047057">
    <property type="entry name" value="MerR_fam"/>
</dbReference>
<reference evidence="3" key="1">
    <citation type="journal article" date="2014" name="Int. J. Syst. Evol. Microbiol.">
        <title>Complete genome sequence of Corynebacterium casei LMG S-19264T (=DSM 44701T), isolated from a smear-ripened cheese.</title>
        <authorList>
            <consortium name="US DOE Joint Genome Institute (JGI-PGF)"/>
            <person name="Walter F."/>
            <person name="Albersmeier A."/>
            <person name="Kalinowski J."/>
            <person name="Ruckert C."/>
        </authorList>
    </citation>
    <scope>NUCLEOTIDE SEQUENCE</scope>
    <source>
        <strain evidence="3">VKM Ac-1401</strain>
    </source>
</reference>
<dbReference type="PANTHER" id="PTHR30204">
    <property type="entry name" value="REDOX-CYCLING DRUG-SENSING TRANSCRIPTIONAL ACTIVATOR SOXR"/>
    <property type="match status" value="1"/>
</dbReference>
<dbReference type="PRINTS" id="PR00040">
    <property type="entry name" value="HTHMERR"/>
</dbReference>
<dbReference type="GO" id="GO:0003677">
    <property type="term" value="F:DNA binding"/>
    <property type="evidence" value="ECO:0007669"/>
    <property type="project" value="UniProtKB-KW"/>
</dbReference>
<keyword evidence="4" id="KW-1185">Reference proteome</keyword>
<organism evidence="3 4">
    <name type="scientific">Leifsonia poae</name>
    <dbReference type="NCBI Taxonomy" id="110933"/>
    <lineage>
        <taxon>Bacteria</taxon>
        <taxon>Bacillati</taxon>
        <taxon>Actinomycetota</taxon>
        <taxon>Actinomycetes</taxon>
        <taxon>Micrococcales</taxon>
        <taxon>Microbacteriaceae</taxon>
        <taxon>Leifsonia</taxon>
    </lineage>
</organism>
<dbReference type="InterPro" id="IPR000551">
    <property type="entry name" value="MerR-type_HTH_dom"/>
</dbReference>
<dbReference type="Pfam" id="PF13411">
    <property type="entry name" value="MerR_1"/>
    <property type="match status" value="1"/>
</dbReference>
<dbReference type="SUPFAM" id="SSF46955">
    <property type="entry name" value="Putative DNA-binding domain"/>
    <property type="match status" value="1"/>
</dbReference>
<dbReference type="PANTHER" id="PTHR30204:SF58">
    <property type="entry name" value="HTH-TYPE TRANSCRIPTIONAL REGULATOR YFMP"/>
    <property type="match status" value="1"/>
</dbReference>
<dbReference type="Proteomes" id="UP001142372">
    <property type="component" value="Unassembled WGS sequence"/>
</dbReference>
<evidence type="ECO:0000259" key="2">
    <source>
        <dbReference type="PROSITE" id="PS50937"/>
    </source>
</evidence>
<comment type="caution">
    <text evidence="3">The sequence shown here is derived from an EMBL/GenBank/DDBJ whole genome shotgun (WGS) entry which is preliminary data.</text>
</comment>
<sequence>MTLCKWNPHNFSMSENPESRPVYSMAVAAELLGLPAATLRLYERKGLLTPARTEGGTRRYSADDIERMRRVSELQDDGVNLAGIGKVLALEGENAALRQEAADRTENGAEADAG</sequence>
<evidence type="ECO:0000313" key="4">
    <source>
        <dbReference type="Proteomes" id="UP001142372"/>
    </source>
</evidence>
<dbReference type="GO" id="GO:0003700">
    <property type="term" value="F:DNA-binding transcription factor activity"/>
    <property type="evidence" value="ECO:0007669"/>
    <property type="project" value="InterPro"/>
</dbReference>
<dbReference type="SMART" id="SM00422">
    <property type="entry name" value="HTH_MERR"/>
    <property type="match status" value="1"/>
</dbReference>
<reference evidence="3" key="2">
    <citation type="submission" date="2023-01" db="EMBL/GenBank/DDBJ databases">
        <authorList>
            <person name="Sun Q."/>
            <person name="Evtushenko L."/>
        </authorList>
    </citation>
    <scope>NUCLEOTIDE SEQUENCE</scope>
    <source>
        <strain evidence="3">VKM Ac-1401</strain>
    </source>
</reference>
<evidence type="ECO:0000256" key="1">
    <source>
        <dbReference type="ARBA" id="ARBA00023125"/>
    </source>
</evidence>
<protein>
    <recommendedName>
        <fullName evidence="2">HTH merR-type domain-containing protein</fullName>
    </recommendedName>
</protein>
<dbReference type="PROSITE" id="PS50937">
    <property type="entry name" value="HTH_MERR_2"/>
    <property type="match status" value="1"/>
</dbReference>
<feature type="domain" description="HTH merR-type" evidence="2">
    <location>
        <begin position="22"/>
        <end position="90"/>
    </location>
</feature>
<evidence type="ECO:0000313" key="3">
    <source>
        <dbReference type="EMBL" id="GLJ76178.1"/>
    </source>
</evidence>
<gene>
    <name evidence="3" type="ORF">GCM10017584_17520</name>
</gene>
<keyword evidence="1" id="KW-0238">DNA-binding</keyword>
<name>A0A9W6HAA5_9MICO</name>
<dbReference type="InterPro" id="IPR009061">
    <property type="entry name" value="DNA-bd_dom_put_sf"/>
</dbReference>
<proteinExistence type="predicted"/>